<organism evidence="3 4">
    <name type="scientific">Porphyromonas gingivicanis</name>
    <dbReference type="NCBI Taxonomy" id="266762"/>
    <lineage>
        <taxon>Bacteria</taxon>
        <taxon>Pseudomonadati</taxon>
        <taxon>Bacteroidota</taxon>
        <taxon>Bacteroidia</taxon>
        <taxon>Bacteroidales</taxon>
        <taxon>Porphyromonadaceae</taxon>
        <taxon>Porphyromonas</taxon>
    </lineage>
</organism>
<accession>A0A0A2GBH2</accession>
<evidence type="ECO:0000313" key="4">
    <source>
        <dbReference type="Proteomes" id="UP000030134"/>
    </source>
</evidence>
<feature type="transmembrane region" description="Helical" evidence="1">
    <location>
        <begin position="7"/>
        <end position="28"/>
    </location>
</feature>
<reference evidence="3 4" key="1">
    <citation type="submission" date="2014-08" db="EMBL/GenBank/DDBJ databases">
        <title>Porphyromonas gingivicanis strain:COT-022_OH1391 Genome sequencing.</title>
        <authorList>
            <person name="Wallis C."/>
            <person name="Deusch O."/>
            <person name="O'Flynn C."/>
            <person name="Davis I."/>
            <person name="Jospin G."/>
            <person name="Darling A.E."/>
            <person name="Coil D.A."/>
            <person name="Alexiev A."/>
            <person name="Horsfall A."/>
            <person name="Kirkwood N."/>
            <person name="Harris S."/>
            <person name="Eisen J.A."/>
        </authorList>
    </citation>
    <scope>NUCLEOTIDE SEQUENCE [LARGE SCALE GENOMIC DNA]</scope>
    <source>
        <strain evidence="4">COT-022 OH1391</strain>
    </source>
</reference>
<keyword evidence="1" id="KW-0472">Membrane</keyword>
<dbReference type="RefSeq" id="WP_036884348.1">
    <property type="nucleotide sequence ID" value="NZ_JQZW01000009.1"/>
</dbReference>
<dbReference type="Proteomes" id="UP000030134">
    <property type="component" value="Unassembled WGS sequence"/>
</dbReference>
<comment type="caution">
    <text evidence="3">The sequence shown here is derived from an EMBL/GenBank/DDBJ whole genome shotgun (WGS) entry which is preliminary data.</text>
</comment>
<dbReference type="PANTHER" id="PTHR33371:SF4">
    <property type="entry name" value="INTERMEMBRANE PHOSPHOLIPID TRANSPORT SYSTEM BINDING PROTEIN MLAD"/>
    <property type="match status" value="1"/>
</dbReference>
<protein>
    <recommendedName>
        <fullName evidence="2">Mce/MlaD domain-containing protein</fullName>
    </recommendedName>
</protein>
<dbReference type="AlphaFoldDB" id="A0A0A2GBH2"/>
<evidence type="ECO:0000256" key="1">
    <source>
        <dbReference type="SAM" id="Phobius"/>
    </source>
</evidence>
<keyword evidence="1" id="KW-1133">Transmembrane helix</keyword>
<name>A0A0A2GBH2_9PORP</name>
<dbReference type="EMBL" id="JQZW01000009">
    <property type="protein sequence ID" value="KGN97789.1"/>
    <property type="molecule type" value="Genomic_DNA"/>
</dbReference>
<dbReference type="OrthoDB" id="9769132at2"/>
<dbReference type="STRING" id="266762.HQ36_05900"/>
<evidence type="ECO:0000313" key="3">
    <source>
        <dbReference type="EMBL" id="KGN97789.1"/>
    </source>
</evidence>
<evidence type="ECO:0000259" key="2">
    <source>
        <dbReference type="Pfam" id="PF02470"/>
    </source>
</evidence>
<dbReference type="InterPro" id="IPR052336">
    <property type="entry name" value="MlaD_Phospholipid_Transporter"/>
</dbReference>
<proteinExistence type="predicted"/>
<keyword evidence="1" id="KW-0812">Transmembrane</keyword>
<dbReference type="PANTHER" id="PTHR33371">
    <property type="entry name" value="INTERMEMBRANE PHOSPHOLIPID TRANSPORT SYSTEM BINDING PROTEIN MLAD-RELATED"/>
    <property type="match status" value="1"/>
</dbReference>
<feature type="domain" description="Mce/MlaD" evidence="2">
    <location>
        <begin position="38"/>
        <end position="111"/>
    </location>
</feature>
<dbReference type="eggNOG" id="COG1463">
    <property type="taxonomic scope" value="Bacteria"/>
</dbReference>
<sequence length="300" mass="32891">MKKTTKIALVGFWVVLAALILYLGINYLKGLSVFSNEKYYYARFKDVSGIVVASPVLINGYKVGTVQGLEFDMEHDATTLVKVNIDKSIRLPKGTSATARLSLFGGAQLDLHLGASSEILEQGGYLETIPPDNDPMSVVTNTILPTVVKMLPKIDSTLSAINTIANDPVIRATLKEVHATVQRANVAMQGIEGVVAKVDGYMKGDVANILRVADSSAVRLERFTRQLDEIELKTLVQNLETSSEELRKITQQINSTDGTIGKLVHNNELYNEINGLLQTIDTLVKDIKANPKKYLKISVF</sequence>
<dbReference type="Pfam" id="PF02470">
    <property type="entry name" value="MlaD"/>
    <property type="match status" value="1"/>
</dbReference>
<dbReference type="InterPro" id="IPR003399">
    <property type="entry name" value="Mce/MlaD"/>
</dbReference>
<keyword evidence="4" id="KW-1185">Reference proteome</keyword>
<gene>
    <name evidence="3" type="ORF">HQ36_05900</name>
</gene>